<dbReference type="PROSITE" id="PS00671">
    <property type="entry name" value="D_2_HYDROXYACID_DH_3"/>
    <property type="match status" value="1"/>
</dbReference>
<dbReference type="Pfam" id="PF02826">
    <property type="entry name" value="2-Hacid_dh_C"/>
    <property type="match status" value="1"/>
</dbReference>
<dbReference type="GO" id="GO:0005829">
    <property type="term" value="C:cytosol"/>
    <property type="evidence" value="ECO:0007669"/>
    <property type="project" value="TreeGrafter"/>
</dbReference>
<dbReference type="PANTHER" id="PTHR10996">
    <property type="entry name" value="2-HYDROXYACID DEHYDROGENASE-RELATED"/>
    <property type="match status" value="1"/>
</dbReference>
<proteinExistence type="inferred from homology"/>
<dbReference type="InterPro" id="IPR006140">
    <property type="entry name" value="D-isomer_DH_NAD-bd"/>
</dbReference>
<dbReference type="Gene3D" id="3.40.50.720">
    <property type="entry name" value="NAD(P)-binding Rossmann-like Domain"/>
    <property type="match status" value="2"/>
</dbReference>
<evidence type="ECO:0000313" key="6">
    <source>
        <dbReference type="EMBL" id="CAH0564752.1"/>
    </source>
</evidence>
<dbReference type="GO" id="GO:0030267">
    <property type="term" value="F:glyoxylate reductase (NADPH) activity"/>
    <property type="evidence" value="ECO:0007669"/>
    <property type="project" value="TreeGrafter"/>
</dbReference>
<reference evidence="6" key="1">
    <citation type="submission" date="2021-12" db="EMBL/GenBank/DDBJ databases">
        <authorList>
            <person name="King R."/>
        </authorList>
    </citation>
    <scope>NUCLEOTIDE SEQUENCE</scope>
</reference>
<keyword evidence="1 3" id="KW-0560">Oxidoreductase</keyword>
<evidence type="ECO:0000256" key="2">
    <source>
        <dbReference type="ARBA" id="ARBA00073306"/>
    </source>
</evidence>
<protein>
    <recommendedName>
        <fullName evidence="2">Glyoxylate reductase/hydroxypyruvate reductase</fullName>
    </recommendedName>
</protein>
<dbReference type="SUPFAM" id="SSF51735">
    <property type="entry name" value="NAD(P)-binding Rossmann-fold domains"/>
    <property type="match status" value="1"/>
</dbReference>
<dbReference type="CDD" id="cd05301">
    <property type="entry name" value="GDH"/>
    <property type="match status" value="1"/>
</dbReference>
<name>A0A9P0FNX3_BRAAE</name>
<evidence type="ECO:0000313" key="7">
    <source>
        <dbReference type="Proteomes" id="UP001154078"/>
    </source>
</evidence>
<dbReference type="InterPro" id="IPR029753">
    <property type="entry name" value="D-isomer_DH_CS"/>
</dbReference>
<feature type="domain" description="D-isomer specific 2-hydroxyacid dehydrogenase NAD-binding" evidence="5">
    <location>
        <begin position="133"/>
        <end position="308"/>
    </location>
</feature>
<dbReference type="Pfam" id="PF00389">
    <property type="entry name" value="2-Hacid_dh"/>
    <property type="match status" value="1"/>
</dbReference>
<accession>A0A9P0FNX3</accession>
<dbReference type="PANTHER" id="PTHR10996:SF119">
    <property type="entry name" value="FI03731P-RELATED"/>
    <property type="match status" value="1"/>
</dbReference>
<dbReference type="InterPro" id="IPR050223">
    <property type="entry name" value="D-isomer_2-hydroxyacid_DH"/>
</dbReference>
<organism evidence="6 7">
    <name type="scientific">Brassicogethes aeneus</name>
    <name type="common">Rape pollen beetle</name>
    <name type="synonym">Meligethes aeneus</name>
    <dbReference type="NCBI Taxonomy" id="1431903"/>
    <lineage>
        <taxon>Eukaryota</taxon>
        <taxon>Metazoa</taxon>
        <taxon>Ecdysozoa</taxon>
        <taxon>Arthropoda</taxon>
        <taxon>Hexapoda</taxon>
        <taxon>Insecta</taxon>
        <taxon>Pterygota</taxon>
        <taxon>Neoptera</taxon>
        <taxon>Endopterygota</taxon>
        <taxon>Coleoptera</taxon>
        <taxon>Polyphaga</taxon>
        <taxon>Cucujiformia</taxon>
        <taxon>Nitidulidae</taxon>
        <taxon>Meligethinae</taxon>
        <taxon>Brassicogethes</taxon>
    </lineage>
</organism>
<dbReference type="InterPro" id="IPR036291">
    <property type="entry name" value="NAD(P)-bd_dom_sf"/>
</dbReference>
<dbReference type="SUPFAM" id="SSF52283">
    <property type="entry name" value="Formate/glycerate dehydrogenase catalytic domain-like"/>
    <property type="match status" value="1"/>
</dbReference>
<evidence type="ECO:0000259" key="4">
    <source>
        <dbReference type="Pfam" id="PF00389"/>
    </source>
</evidence>
<dbReference type="FunFam" id="3.40.50.720:FF:000026">
    <property type="entry name" value="Glyoxylate/hydroxypyruvate reductase B"/>
    <property type="match status" value="1"/>
</dbReference>
<dbReference type="Proteomes" id="UP001154078">
    <property type="component" value="Chromosome 9"/>
</dbReference>
<sequence length="340" mass="37288">MLILYRNFNICHNFTTLVTKVKMSRPTVLMSSPTIPKIAFDLLETRCNLVRTTTDSKNEILEKVKGVDAIFWASHLPLNKEVLENAGSQMKTIGTMSAGFNHIDIGELKSRGIKLGNTPEVLNDGVADVAVLLALGASRRLQEGRLKIENNEWNSHNQWMLGQDISGSTVGIIGLGGIGQAIVKRLKPFNVAKFIYTGHKEKPEGKTLGAHFVDLETLNKESDFIIVACPLNDETRGMINDDFLSKTKKTAVLVNISRGDVVNQEALIKALKEDRLFAAGLDVMTPEPLPSNHELLKMPNVVLMPHLGSATKKTRDAMAELTAQNILRGLGGEPMLTPVC</sequence>
<dbReference type="GO" id="GO:0008465">
    <property type="term" value="F:hydroxypyruvate reductase (NADH) activity"/>
    <property type="evidence" value="ECO:0007669"/>
    <property type="project" value="TreeGrafter"/>
</dbReference>
<evidence type="ECO:0000256" key="3">
    <source>
        <dbReference type="RuleBase" id="RU003719"/>
    </source>
</evidence>
<dbReference type="InterPro" id="IPR006139">
    <property type="entry name" value="D-isomer_2_OHA_DH_cat_dom"/>
</dbReference>
<gene>
    <name evidence="6" type="ORF">MELIAE_LOCUS13223</name>
</gene>
<evidence type="ECO:0000259" key="5">
    <source>
        <dbReference type="Pfam" id="PF02826"/>
    </source>
</evidence>
<feature type="domain" description="D-isomer specific 2-hydroxyacid dehydrogenase catalytic" evidence="4">
    <location>
        <begin position="36"/>
        <end position="339"/>
    </location>
</feature>
<dbReference type="EMBL" id="OV121140">
    <property type="protein sequence ID" value="CAH0564752.1"/>
    <property type="molecule type" value="Genomic_DNA"/>
</dbReference>
<evidence type="ECO:0000256" key="1">
    <source>
        <dbReference type="ARBA" id="ARBA00023002"/>
    </source>
</evidence>
<dbReference type="GO" id="GO:0051287">
    <property type="term" value="F:NAD binding"/>
    <property type="evidence" value="ECO:0007669"/>
    <property type="project" value="InterPro"/>
</dbReference>
<dbReference type="AlphaFoldDB" id="A0A9P0FNX3"/>
<dbReference type="OrthoDB" id="298012at2759"/>
<comment type="similarity">
    <text evidence="3">Belongs to the D-isomer specific 2-hydroxyacid dehydrogenase family.</text>
</comment>
<keyword evidence="7" id="KW-1185">Reference proteome</keyword>